<proteinExistence type="inferred from homology"/>
<gene>
    <name evidence="10" type="ORF">ETSY1_14035</name>
</gene>
<evidence type="ECO:0000259" key="9">
    <source>
        <dbReference type="PROSITE" id="PS50163"/>
    </source>
</evidence>
<comment type="function">
    <text evidence="6">Can catalyze the hydrolysis of ATP in the presence of single-stranded DNA, the ATP-dependent uptake of single-stranded DNA by duplex DNA, and the ATP-dependent hybridization of homologous single-stranded DNAs.</text>
</comment>
<dbReference type="Pfam" id="PF00154">
    <property type="entry name" value="RecA_N"/>
    <property type="match status" value="1"/>
</dbReference>
<keyword evidence="11" id="KW-1185">Reference proteome</keyword>
<evidence type="ECO:0000313" key="11">
    <source>
        <dbReference type="Proteomes" id="UP000019141"/>
    </source>
</evidence>
<keyword evidence="3 7" id="KW-0547">Nucleotide-binding</keyword>
<reference evidence="10 11" key="1">
    <citation type="journal article" date="2014" name="Nature">
        <title>An environmental bacterial taxon with a large and distinct metabolic repertoire.</title>
        <authorList>
            <person name="Wilson M.C."/>
            <person name="Mori T."/>
            <person name="Ruckert C."/>
            <person name="Uria A.R."/>
            <person name="Helf M.J."/>
            <person name="Takada K."/>
            <person name="Gernert C."/>
            <person name="Steffens U.A."/>
            <person name="Heycke N."/>
            <person name="Schmitt S."/>
            <person name="Rinke C."/>
            <person name="Helfrich E.J."/>
            <person name="Brachmann A.O."/>
            <person name="Gurgui C."/>
            <person name="Wakimoto T."/>
            <person name="Kracht M."/>
            <person name="Crusemann M."/>
            <person name="Hentschel U."/>
            <person name="Abe I."/>
            <person name="Matsunaga S."/>
            <person name="Kalinowski J."/>
            <person name="Takeyama H."/>
            <person name="Piel J."/>
        </authorList>
    </citation>
    <scope>NUCLEOTIDE SEQUENCE [LARGE SCALE GENOMIC DNA]</scope>
    <source>
        <strain evidence="11">TSY1</strain>
    </source>
</reference>
<dbReference type="PATRIC" id="fig|1429438.4.peg.2799"/>
<dbReference type="GO" id="GO:0006281">
    <property type="term" value="P:DNA repair"/>
    <property type="evidence" value="ECO:0007669"/>
    <property type="project" value="UniProtKB-KW"/>
</dbReference>
<keyword evidence="4 7" id="KW-0067">ATP-binding</keyword>
<comment type="caution">
    <text evidence="10">The sequence shown here is derived from an EMBL/GenBank/DDBJ whole genome shotgun (WGS) entry which is preliminary data.</text>
</comment>
<dbReference type="SUPFAM" id="SSF52540">
    <property type="entry name" value="P-loop containing nucleoside triphosphate hydrolases"/>
    <property type="match status" value="1"/>
</dbReference>
<evidence type="ECO:0000256" key="3">
    <source>
        <dbReference type="ARBA" id="ARBA00022741"/>
    </source>
</evidence>
<dbReference type="PRINTS" id="PR00142">
    <property type="entry name" value="RECA"/>
</dbReference>
<dbReference type="GO" id="GO:0140664">
    <property type="term" value="F:ATP-dependent DNA damage sensor activity"/>
    <property type="evidence" value="ECO:0007669"/>
    <property type="project" value="InterPro"/>
</dbReference>
<keyword evidence="7" id="KW-0227">DNA damage</keyword>
<comment type="similarity">
    <text evidence="1 7">Belongs to the RecA family.</text>
</comment>
<dbReference type="InterPro" id="IPR049428">
    <property type="entry name" value="RecA-like_N"/>
</dbReference>
<evidence type="ECO:0000256" key="2">
    <source>
        <dbReference type="ARBA" id="ARBA00015553"/>
    </source>
</evidence>
<evidence type="ECO:0000256" key="1">
    <source>
        <dbReference type="ARBA" id="ARBA00009391"/>
    </source>
</evidence>
<keyword evidence="5 7" id="KW-0233">DNA recombination</keyword>
<dbReference type="EMBL" id="AZHW01000411">
    <property type="protein sequence ID" value="ETW99704.1"/>
    <property type="molecule type" value="Genomic_DNA"/>
</dbReference>
<dbReference type="InterPro" id="IPR013765">
    <property type="entry name" value="DNA_recomb/repair_RecA"/>
</dbReference>
<evidence type="ECO:0000256" key="4">
    <source>
        <dbReference type="ARBA" id="ARBA00022840"/>
    </source>
</evidence>
<sequence>MYDIPRWIILDSIPQHREPSLAQPTQNAAQAPVIRLSRSPLRTTAVTPTGAPGLDAALGTGGLPRGGMTEIFGPEACGKTTLALHIIATAQQSGGMAALIDAEHALDPAYCRALGVDLSALLFSQPDTGEQALGIVELLVHSNAVDVIVVDSVAALVPQAELGGDLSAMPVGLHAGLMAQGLRQLSAVIGKSGSSVIFLNQLRYQPGPKFSHHETTTGGRALTSYAAVRLEMRRMKTLKRQDRSVGSRVRIRVVKNKHGPPFRQTELDIIYGRGIVMMS</sequence>
<accession>W4LPA6</accession>
<keyword evidence="6" id="KW-0742">SOS response</keyword>
<dbReference type="InterPro" id="IPR003593">
    <property type="entry name" value="AAA+_ATPase"/>
</dbReference>
<dbReference type="GO" id="GO:0003697">
    <property type="term" value="F:single-stranded DNA binding"/>
    <property type="evidence" value="ECO:0007669"/>
    <property type="project" value="InterPro"/>
</dbReference>
<dbReference type="NCBIfam" id="TIGR02012">
    <property type="entry name" value="tigrfam_recA"/>
    <property type="match status" value="1"/>
</dbReference>
<dbReference type="Proteomes" id="UP000019141">
    <property type="component" value="Unassembled WGS sequence"/>
</dbReference>
<keyword evidence="7" id="KW-0238">DNA-binding</keyword>
<dbReference type="SMART" id="SM00382">
    <property type="entry name" value="AAA"/>
    <property type="match status" value="1"/>
</dbReference>
<dbReference type="InterPro" id="IPR020588">
    <property type="entry name" value="RecA_ATP-bd"/>
</dbReference>
<evidence type="ECO:0000256" key="7">
    <source>
        <dbReference type="RuleBase" id="RU004527"/>
    </source>
</evidence>
<dbReference type="PANTHER" id="PTHR45900">
    <property type="entry name" value="RECA"/>
    <property type="match status" value="1"/>
</dbReference>
<dbReference type="GO" id="GO:0009432">
    <property type="term" value="P:SOS response"/>
    <property type="evidence" value="ECO:0007669"/>
    <property type="project" value="UniProtKB-KW"/>
</dbReference>
<dbReference type="InterPro" id="IPR027417">
    <property type="entry name" value="P-loop_NTPase"/>
</dbReference>
<dbReference type="AlphaFoldDB" id="W4LPA6"/>
<organism evidence="10 11">
    <name type="scientific">Entotheonella factor</name>
    <dbReference type="NCBI Taxonomy" id="1429438"/>
    <lineage>
        <taxon>Bacteria</taxon>
        <taxon>Pseudomonadati</taxon>
        <taxon>Nitrospinota/Tectimicrobiota group</taxon>
        <taxon>Candidatus Tectimicrobiota</taxon>
        <taxon>Candidatus Entotheonellia</taxon>
        <taxon>Candidatus Entotheonellales</taxon>
        <taxon>Candidatus Entotheonellaceae</taxon>
        <taxon>Candidatus Entotheonella</taxon>
    </lineage>
</organism>
<dbReference type="PROSITE" id="PS50162">
    <property type="entry name" value="RECA_2"/>
    <property type="match status" value="1"/>
</dbReference>
<evidence type="ECO:0000259" key="8">
    <source>
        <dbReference type="PROSITE" id="PS50162"/>
    </source>
</evidence>
<feature type="domain" description="RecA family profile 2" evidence="9">
    <location>
        <begin position="207"/>
        <end position="275"/>
    </location>
</feature>
<dbReference type="GO" id="GO:0006310">
    <property type="term" value="P:DNA recombination"/>
    <property type="evidence" value="ECO:0007669"/>
    <property type="project" value="UniProtKB-KW"/>
</dbReference>
<dbReference type="PROSITE" id="PS50163">
    <property type="entry name" value="RECA_3"/>
    <property type="match status" value="1"/>
</dbReference>
<name>W4LPA6_ENTF1</name>
<dbReference type="Gene3D" id="3.40.50.300">
    <property type="entry name" value="P-loop containing nucleotide triphosphate hydrolases"/>
    <property type="match status" value="1"/>
</dbReference>
<keyword evidence="6" id="KW-0234">DNA repair</keyword>
<dbReference type="InterPro" id="IPR020587">
    <property type="entry name" value="RecA_monomer-monomer_interface"/>
</dbReference>
<evidence type="ECO:0000256" key="6">
    <source>
        <dbReference type="RuleBase" id="RU000526"/>
    </source>
</evidence>
<dbReference type="GO" id="GO:0005829">
    <property type="term" value="C:cytosol"/>
    <property type="evidence" value="ECO:0007669"/>
    <property type="project" value="TreeGrafter"/>
</dbReference>
<dbReference type="CDD" id="cd00983">
    <property type="entry name" value="RecA"/>
    <property type="match status" value="1"/>
</dbReference>
<feature type="domain" description="RecA family profile 1" evidence="8">
    <location>
        <begin position="43"/>
        <end position="202"/>
    </location>
</feature>
<evidence type="ECO:0000256" key="5">
    <source>
        <dbReference type="ARBA" id="ARBA00023172"/>
    </source>
</evidence>
<protein>
    <recommendedName>
        <fullName evidence="2 6">Protein RecA</fullName>
    </recommendedName>
    <alternativeName>
        <fullName evidence="6">Recombinase A</fullName>
    </alternativeName>
</protein>
<dbReference type="PANTHER" id="PTHR45900:SF1">
    <property type="entry name" value="MITOCHONDRIAL DNA REPAIR PROTEIN RECA HOMOLOG-RELATED"/>
    <property type="match status" value="1"/>
</dbReference>
<dbReference type="HOGENOM" id="CLU_040469_3_2_7"/>
<evidence type="ECO:0000313" key="10">
    <source>
        <dbReference type="EMBL" id="ETW99704.1"/>
    </source>
</evidence>
<dbReference type="GO" id="GO:0005524">
    <property type="term" value="F:ATP binding"/>
    <property type="evidence" value="ECO:0007669"/>
    <property type="project" value="UniProtKB-KW"/>
</dbReference>